<dbReference type="PANTHER" id="PTHR38779">
    <property type="entry name" value="TYPE II SECRETION SYSTEM PROTEIN I-RELATED"/>
    <property type="match status" value="1"/>
</dbReference>
<comment type="subcellular location">
    <subcellularLocation>
        <location evidence="1">Cell inner membrane</location>
        <topology evidence="1">Single-pass membrane protein</topology>
    </subcellularLocation>
</comment>
<dbReference type="RefSeq" id="WP_188860071.1">
    <property type="nucleotide sequence ID" value="NZ_BMLT01000003.1"/>
</dbReference>
<evidence type="ECO:0000256" key="2">
    <source>
        <dbReference type="ARBA" id="ARBA00008358"/>
    </source>
</evidence>
<dbReference type="InterPro" id="IPR012902">
    <property type="entry name" value="N_methyl_site"/>
</dbReference>
<dbReference type="AlphaFoldDB" id="A0A917ZCW5"/>
<dbReference type="Pfam" id="PF07963">
    <property type="entry name" value="N_methyl"/>
    <property type="match status" value="1"/>
</dbReference>
<comment type="caution">
    <text evidence="10">The sequence shown here is derived from an EMBL/GenBank/DDBJ whole genome shotgun (WGS) entry which is preliminary data.</text>
</comment>
<evidence type="ECO:0000256" key="7">
    <source>
        <dbReference type="ARBA" id="ARBA00022989"/>
    </source>
</evidence>
<feature type="transmembrane region" description="Helical" evidence="9">
    <location>
        <begin position="12"/>
        <end position="37"/>
    </location>
</feature>
<dbReference type="InterPro" id="IPR010052">
    <property type="entry name" value="T2SS_protein-GspI"/>
</dbReference>
<proteinExistence type="inferred from homology"/>
<dbReference type="GO" id="GO:0015627">
    <property type="term" value="C:type II protein secretion system complex"/>
    <property type="evidence" value="ECO:0007669"/>
    <property type="project" value="InterPro"/>
</dbReference>
<evidence type="ECO:0000256" key="1">
    <source>
        <dbReference type="ARBA" id="ARBA00004377"/>
    </source>
</evidence>
<dbReference type="PANTHER" id="PTHR38779:SF2">
    <property type="entry name" value="TYPE II SECRETION SYSTEM PROTEIN I-RELATED"/>
    <property type="match status" value="1"/>
</dbReference>
<keyword evidence="7 9" id="KW-1133">Transmembrane helix</keyword>
<dbReference type="GO" id="GO:0005886">
    <property type="term" value="C:plasma membrane"/>
    <property type="evidence" value="ECO:0007669"/>
    <property type="project" value="UniProtKB-SubCell"/>
</dbReference>
<keyword evidence="11" id="KW-1185">Reference proteome</keyword>
<dbReference type="GO" id="GO:0015628">
    <property type="term" value="P:protein secretion by the type II secretion system"/>
    <property type="evidence" value="ECO:0007669"/>
    <property type="project" value="InterPro"/>
</dbReference>
<name>A0A917ZCW5_9GAMM</name>
<evidence type="ECO:0008006" key="12">
    <source>
        <dbReference type="Google" id="ProtNLM"/>
    </source>
</evidence>
<keyword evidence="8 9" id="KW-0472">Membrane</keyword>
<keyword evidence="5" id="KW-0997">Cell inner membrane</keyword>
<dbReference type="Proteomes" id="UP000599578">
    <property type="component" value="Unassembled WGS sequence"/>
</dbReference>
<keyword evidence="3" id="KW-1003">Cell membrane</keyword>
<dbReference type="EMBL" id="BMLT01000003">
    <property type="protein sequence ID" value="GGO80152.1"/>
    <property type="molecule type" value="Genomic_DNA"/>
</dbReference>
<evidence type="ECO:0000313" key="10">
    <source>
        <dbReference type="EMBL" id="GGO80152.1"/>
    </source>
</evidence>
<sequence>MSRRERQEGFTLLEVLVAFLILSLALGVILQIFSLAMRTTGSATAKQQALLLAESRMAELTSMQEIGSGRDEGRFDDRFSWVSHIERYEFPDQQVDFETFLVPYRIDVTVEWDRNQELTLSTLRLVNER</sequence>
<evidence type="ECO:0000256" key="5">
    <source>
        <dbReference type="ARBA" id="ARBA00022519"/>
    </source>
</evidence>
<comment type="similarity">
    <text evidence="2">Belongs to the GSP I family.</text>
</comment>
<dbReference type="NCBIfam" id="TIGR02532">
    <property type="entry name" value="IV_pilin_GFxxxE"/>
    <property type="match status" value="1"/>
</dbReference>
<dbReference type="PROSITE" id="PS00409">
    <property type="entry name" value="PROKAR_NTER_METHYL"/>
    <property type="match status" value="1"/>
</dbReference>
<evidence type="ECO:0000256" key="9">
    <source>
        <dbReference type="SAM" id="Phobius"/>
    </source>
</evidence>
<gene>
    <name evidence="10" type="ORF">GCM10011348_16220</name>
</gene>
<keyword evidence="4" id="KW-0488">Methylation</keyword>
<evidence type="ECO:0000256" key="6">
    <source>
        <dbReference type="ARBA" id="ARBA00022692"/>
    </source>
</evidence>
<evidence type="ECO:0000256" key="8">
    <source>
        <dbReference type="ARBA" id="ARBA00023136"/>
    </source>
</evidence>
<reference evidence="10 11" key="1">
    <citation type="journal article" date="2014" name="Int. J. Syst. Evol. Microbiol.">
        <title>Complete genome sequence of Corynebacterium casei LMG S-19264T (=DSM 44701T), isolated from a smear-ripened cheese.</title>
        <authorList>
            <consortium name="US DOE Joint Genome Institute (JGI-PGF)"/>
            <person name="Walter F."/>
            <person name="Albersmeier A."/>
            <person name="Kalinowski J."/>
            <person name="Ruckert C."/>
        </authorList>
    </citation>
    <scope>NUCLEOTIDE SEQUENCE [LARGE SCALE GENOMIC DNA]</scope>
    <source>
        <strain evidence="10 11">CGMCC 1.7286</strain>
    </source>
</reference>
<protein>
    <recommendedName>
        <fullName evidence="12">General secretion pathway protein I</fullName>
    </recommendedName>
</protein>
<organism evidence="10 11">
    <name type="scientific">Marinobacterium nitratireducens</name>
    <dbReference type="NCBI Taxonomy" id="518897"/>
    <lineage>
        <taxon>Bacteria</taxon>
        <taxon>Pseudomonadati</taxon>
        <taxon>Pseudomonadota</taxon>
        <taxon>Gammaproteobacteria</taxon>
        <taxon>Oceanospirillales</taxon>
        <taxon>Oceanospirillaceae</taxon>
        <taxon>Marinobacterium</taxon>
    </lineage>
</organism>
<evidence type="ECO:0000256" key="4">
    <source>
        <dbReference type="ARBA" id="ARBA00022481"/>
    </source>
</evidence>
<evidence type="ECO:0000256" key="3">
    <source>
        <dbReference type="ARBA" id="ARBA00022475"/>
    </source>
</evidence>
<keyword evidence="6 9" id="KW-0812">Transmembrane</keyword>
<accession>A0A917ZCW5</accession>
<evidence type="ECO:0000313" key="11">
    <source>
        <dbReference type="Proteomes" id="UP000599578"/>
    </source>
</evidence>